<comment type="caution">
    <text evidence="1">The sequence shown here is derived from an EMBL/GenBank/DDBJ whole genome shotgun (WGS) entry which is preliminary data.</text>
</comment>
<dbReference type="Proteomes" id="UP000308444">
    <property type="component" value="Unassembled WGS sequence"/>
</dbReference>
<proteinExistence type="predicted"/>
<dbReference type="EMBL" id="SZOH01000166">
    <property type="protein sequence ID" value="TKJ07585.1"/>
    <property type="molecule type" value="Genomic_DNA"/>
</dbReference>
<feature type="non-terminal residue" evidence="1">
    <location>
        <position position="119"/>
    </location>
</feature>
<sequence>MSEAPTSLMEAPTNEKWINELKEQIDKDLPVNYRLLTPMSNRDKQTTWSMNFERDNKKEAVIVYKIPNEDYHIYLAVYEKKNNGWNMKSTYTFDGEEVDIVEVGDFTGSGKRELLIGIT</sequence>
<accession>A0A9X9ACU9</accession>
<reference evidence="1 2" key="1">
    <citation type="journal article" date="2019" name="Environ. Microbiol.">
        <title>An active ?-lactamase is a part of an orchestrated cell wall stress resistance network of Bacillus subtilis and related rhizosphere species.</title>
        <authorList>
            <person name="Bucher T."/>
            <person name="Keren-Paz A."/>
            <person name="Hausser J."/>
            <person name="Olender T."/>
            <person name="Cytryn E."/>
            <person name="Kolodkin-Gal I."/>
        </authorList>
    </citation>
    <scope>NUCLEOTIDE SEQUENCE [LARGE SCALE GENOMIC DNA]</scope>
    <source>
        <strain evidence="1 2">I32</strain>
    </source>
</reference>
<organism evidence="1 2">
    <name type="scientific">Bacillus cereus</name>
    <dbReference type="NCBI Taxonomy" id="1396"/>
    <lineage>
        <taxon>Bacteria</taxon>
        <taxon>Bacillati</taxon>
        <taxon>Bacillota</taxon>
        <taxon>Bacilli</taxon>
        <taxon>Bacillales</taxon>
        <taxon>Bacillaceae</taxon>
        <taxon>Bacillus</taxon>
        <taxon>Bacillus cereus group</taxon>
    </lineage>
</organism>
<evidence type="ECO:0000313" key="2">
    <source>
        <dbReference type="Proteomes" id="UP000308444"/>
    </source>
</evidence>
<protein>
    <submittedName>
        <fullName evidence="1">Uncharacterized protein</fullName>
    </submittedName>
</protein>
<name>A0A9X9ACU9_BACCE</name>
<gene>
    <name evidence="1" type="ORF">FC695_03265</name>
</gene>
<evidence type="ECO:0000313" key="1">
    <source>
        <dbReference type="EMBL" id="TKJ07585.1"/>
    </source>
</evidence>
<dbReference type="AlphaFoldDB" id="A0A9X9ACU9"/>